<evidence type="ECO:0000313" key="2">
    <source>
        <dbReference type="Proteomes" id="UP000646053"/>
    </source>
</evidence>
<organism evidence="1 2">
    <name type="scientific">Myxacorys almedinensis A</name>
    <dbReference type="NCBI Taxonomy" id="2690445"/>
    <lineage>
        <taxon>Bacteria</taxon>
        <taxon>Bacillati</taxon>
        <taxon>Cyanobacteriota</taxon>
        <taxon>Cyanophyceae</taxon>
        <taxon>Leptolyngbyales</taxon>
        <taxon>Leptolyngbyaceae</taxon>
        <taxon>Myxacorys</taxon>
        <taxon>Myxacorys almedinensis</taxon>
    </lineage>
</organism>
<gene>
    <name evidence="1" type="ORF">GS601_11595</name>
</gene>
<dbReference type="EMBL" id="WVIE01000011">
    <property type="protein sequence ID" value="NDJ17929.1"/>
    <property type="molecule type" value="Genomic_DNA"/>
</dbReference>
<proteinExistence type="predicted"/>
<evidence type="ECO:0000313" key="1">
    <source>
        <dbReference type="EMBL" id="NDJ17929.1"/>
    </source>
</evidence>
<sequence length="53" mass="5985">MVLDRLLAFVDAPEQLVQLILEHKINTLWGRGLEYIAEPDVPTAAGLDLLEQR</sequence>
<reference evidence="1" key="1">
    <citation type="submission" date="2019-12" db="EMBL/GenBank/DDBJ databases">
        <title>High-Quality draft genome sequences of three cyanobacteria isolated from the limestone walls of the Old Cathedral of Coimbra.</title>
        <authorList>
            <person name="Tiago I."/>
            <person name="Soares F."/>
            <person name="Portugal A."/>
        </authorList>
    </citation>
    <scope>NUCLEOTIDE SEQUENCE</scope>
    <source>
        <strain evidence="1">A</strain>
    </source>
</reference>
<keyword evidence="2" id="KW-1185">Reference proteome</keyword>
<dbReference type="AlphaFoldDB" id="A0A8J8CIS7"/>
<protein>
    <submittedName>
        <fullName evidence="1">Uncharacterized protein</fullName>
    </submittedName>
</protein>
<name>A0A8J8CIS7_9CYAN</name>
<dbReference type="Proteomes" id="UP000646053">
    <property type="component" value="Unassembled WGS sequence"/>
</dbReference>
<comment type="caution">
    <text evidence="1">The sequence shown here is derived from an EMBL/GenBank/DDBJ whole genome shotgun (WGS) entry which is preliminary data.</text>
</comment>
<accession>A0A8J8CIS7</accession>